<reference evidence="2" key="1">
    <citation type="journal article" date="2012" name="MBio">
        <title>Comparative genome analysis of Trichophyton rubrum and related dermatophytes reveals candidate genes involved in infection.</title>
        <authorList>
            <person name="Martinez D.A."/>
            <person name="Oliver B.G."/>
            <person name="Graeser Y."/>
            <person name="Goldberg J.M."/>
            <person name="Li W."/>
            <person name="Martinez-Rossi N.M."/>
            <person name="Monod M."/>
            <person name="Shelest E."/>
            <person name="Barton R.C."/>
            <person name="Birch E."/>
            <person name="Brakhage A.A."/>
            <person name="Chen Z."/>
            <person name="Gurr S.J."/>
            <person name="Heiman D."/>
            <person name="Heitman J."/>
            <person name="Kosti I."/>
            <person name="Rossi A."/>
            <person name="Saif S."/>
            <person name="Samalova M."/>
            <person name="Saunders C.W."/>
            <person name="Shea T."/>
            <person name="Summerbell R.C."/>
            <person name="Xu J."/>
            <person name="Young S."/>
            <person name="Zeng Q."/>
            <person name="Birren B.W."/>
            <person name="Cuomo C.A."/>
            <person name="White T.C."/>
        </authorList>
    </citation>
    <scope>NUCLEOTIDE SEQUENCE [LARGE SCALE GENOMIC DNA]</scope>
    <source>
        <strain evidence="2">ATCC MYA-4605 / CBS 113480</strain>
    </source>
</reference>
<accession>C5FX76</accession>
<keyword evidence="2" id="KW-1185">Reference proteome</keyword>
<dbReference type="OrthoDB" id="4171942at2759"/>
<evidence type="ECO:0000313" key="1">
    <source>
        <dbReference type="EMBL" id="EEQ34916.1"/>
    </source>
</evidence>
<dbReference type="OMA" id="FFTVERH"/>
<dbReference type="AlphaFoldDB" id="C5FX76"/>
<sequence length="163" mass="18236">MQGTITVAIDPPLTTNFTIFDNFDNGVVSLGAGVDGILEVQPNSTQRWLFEQVKLDYYIIRDSMSNRFLYFPEFKPGTVATVSKTAASVVSFSLATSALAKFYINQHFYAPDLYFTVEPYSSEAPNRLVLRLQESAYGKKRQQFVLVKSPGNGSYSWMDSGTQ</sequence>
<evidence type="ECO:0000313" key="2">
    <source>
        <dbReference type="Proteomes" id="UP000002035"/>
    </source>
</evidence>
<dbReference type="HOGENOM" id="CLU_1626616_0_0_1"/>
<dbReference type="eggNOG" id="ENOG502RM8U">
    <property type="taxonomic scope" value="Eukaryota"/>
</dbReference>
<dbReference type="GeneID" id="9225514"/>
<dbReference type="Proteomes" id="UP000002035">
    <property type="component" value="Unassembled WGS sequence"/>
</dbReference>
<proteinExistence type="predicted"/>
<name>C5FX76_ARTOC</name>
<dbReference type="RefSeq" id="XP_002843952.1">
    <property type="nucleotide sequence ID" value="XM_002843906.1"/>
</dbReference>
<gene>
    <name evidence="1" type="ORF">MCYG_07735</name>
</gene>
<dbReference type="EMBL" id="DS995707">
    <property type="protein sequence ID" value="EEQ34916.1"/>
    <property type="molecule type" value="Genomic_DNA"/>
</dbReference>
<organism evidence="1 2">
    <name type="scientific">Arthroderma otae (strain ATCC MYA-4605 / CBS 113480)</name>
    <name type="common">Microsporum canis</name>
    <dbReference type="NCBI Taxonomy" id="554155"/>
    <lineage>
        <taxon>Eukaryota</taxon>
        <taxon>Fungi</taxon>
        <taxon>Dikarya</taxon>
        <taxon>Ascomycota</taxon>
        <taxon>Pezizomycotina</taxon>
        <taxon>Eurotiomycetes</taxon>
        <taxon>Eurotiomycetidae</taxon>
        <taxon>Onygenales</taxon>
        <taxon>Arthrodermataceae</taxon>
        <taxon>Microsporum</taxon>
    </lineage>
</organism>
<dbReference type="VEuPathDB" id="FungiDB:MCYG_07735"/>
<protein>
    <submittedName>
        <fullName evidence="1">Uncharacterized protein</fullName>
    </submittedName>
</protein>